<feature type="chain" id="PRO_5039254362" evidence="3">
    <location>
        <begin position="24"/>
        <end position="553"/>
    </location>
</feature>
<dbReference type="PANTHER" id="PTHR43649:SF33">
    <property type="entry name" value="POLYGALACTURONAN_RHAMNOGALACTURONAN-BINDING PROTEIN YTCQ"/>
    <property type="match status" value="1"/>
</dbReference>
<dbReference type="RefSeq" id="WP_110291135.1">
    <property type="nucleotide sequence ID" value="NZ_QICS01000005.1"/>
</dbReference>
<reference evidence="4 5" key="1">
    <citation type="submission" date="2018-05" db="EMBL/GenBank/DDBJ databases">
        <title>Genomic Encyclopedia of Type Strains, Phase IV (KMG-IV): sequencing the most valuable type-strain genomes for metagenomic binning, comparative biology and taxonomic classification.</title>
        <authorList>
            <person name="Goeker M."/>
        </authorList>
    </citation>
    <scope>NUCLEOTIDE SEQUENCE [LARGE SCALE GENOMIC DNA]</scope>
    <source>
        <strain evidence="4 5">DSM 28816</strain>
    </source>
</reference>
<dbReference type="Proteomes" id="UP000247523">
    <property type="component" value="Unassembled WGS sequence"/>
</dbReference>
<dbReference type="PANTHER" id="PTHR43649">
    <property type="entry name" value="ARABINOSE-BINDING PROTEIN-RELATED"/>
    <property type="match status" value="1"/>
</dbReference>
<dbReference type="PROSITE" id="PS51257">
    <property type="entry name" value="PROKAR_LIPOPROTEIN"/>
    <property type="match status" value="1"/>
</dbReference>
<dbReference type="InterPro" id="IPR050490">
    <property type="entry name" value="Bact_solute-bd_prot1"/>
</dbReference>
<evidence type="ECO:0000313" key="5">
    <source>
        <dbReference type="Proteomes" id="UP000247523"/>
    </source>
</evidence>
<name>A0A318ERS1_9FIRM</name>
<evidence type="ECO:0000256" key="2">
    <source>
        <dbReference type="SAM" id="MobiDB-lite"/>
    </source>
</evidence>
<evidence type="ECO:0000313" key="4">
    <source>
        <dbReference type="EMBL" id="PXV90265.1"/>
    </source>
</evidence>
<sequence>MKKMFKKAAALFLACFMVTVSLGGCNKSETTDATSTDITKDQAAETDNQTTDQSSTGGYADYSTGFKENVKIQIPVYDRAFEGFNVTDNYYTQWIQKEFGDKYNVTVEFVSIGRTTEVTDYTQMLAAGTAPDIIFHYDMPQALAYYGEGAMQELDLGEIANYAPTYFESMGESISKYGSVEDKPTFFFAKRTDAYNWLTLIRQDWLDKVNMEMPHNLEEYNAVLKAWKDAGLGNGGGKLEQNNFTYDYAFREWPIDEKQRALYSDLSVAALPWQPTYDFLKNLNYEYNNGLIDPEFYLNTDDAATKADFVAGSSGVYALYLASSTDVIGSLLANDSDAKLAVLDPAAMVPEGKQPQSRAYWPFGMIMGINSTTSDEERVAIWMYLEWMSQPENLFFLQNGVEGETYTLDADGLAVKNTDYTGESQLSQNNNKDYWCLVTESAQYDKDELNYKANLANWAPSGYEYLIEDSYEYFNNYKQYMTADALYSVVVESVAEYKTTLNDLWKELYVKCVIASEADFDAVYKQAVEDYNAAGYQDILDEKTQAIEAGKYN</sequence>
<dbReference type="SUPFAM" id="SSF53850">
    <property type="entry name" value="Periplasmic binding protein-like II"/>
    <property type="match status" value="1"/>
</dbReference>
<feature type="region of interest" description="Disordered" evidence="2">
    <location>
        <begin position="30"/>
        <end position="58"/>
    </location>
</feature>
<protein>
    <submittedName>
        <fullName evidence="4">Putative aldouronate transport system substrate-binding protein</fullName>
    </submittedName>
</protein>
<dbReference type="AlphaFoldDB" id="A0A318ERS1"/>
<comment type="caution">
    <text evidence="4">The sequence shown here is derived from an EMBL/GenBank/DDBJ whole genome shotgun (WGS) entry which is preliminary data.</text>
</comment>
<proteinExistence type="predicted"/>
<feature type="signal peptide" evidence="3">
    <location>
        <begin position="1"/>
        <end position="23"/>
    </location>
</feature>
<organism evidence="4 5">
    <name type="scientific">Lachnotalea glycerini</name>
    <dbReference type="NCBI Taxonomy" id="1763509"/>
    <lineage>
        <taxon>Bacteria</taxon>
        <taxon>Bacillati</taxon>
        <taxon>Bacillota</taxon>
        <taxon>Clostridia</taxon>
        <taxon>Lachnospirales</taxon>
        <taxon>Lachnospiraceae</taxon>
        <taxon>Lachnotalea</taxon>
    </lineage>
</organism>
<feature type="compositionally biased region" description="Polar residues" evidence="2">
    <location>
        <begin position="45"/>
        <end position="57"/>
    </location>
</feature>
<evidence type="ECO:0000256" key="3">
    <source>
        <dbReference type="SAM" id="SignalP"/>
    </source>
</evidence>
<keyword evidence="1 3" id="KW-0732">Signal</keyword>
<evidence type="ECO:0000256" key="1">
    <source>
        <dbReference type="ARBA" id="ARBA00022729"/>
    </source>
</evidence>
<dbReference type="Gene3D" id="3.40.190.10">
    <property type="entry name" value="Periplasmic binding protein-like II"/>
    <property type="match status" value="2"/>
</dbReference>
<gene>
    <name evidence="4" type="ORF">C8E03_105174</name>
</gene>
<dbReference type="EMBL" id="QICS01000005">
    <property type="protein sequence ID" value="PXV90265.1"/>
    <property type="molecule type" value="Genomic_DNA"/>
</dbReference>
<accession>A0A318ERS1</accession>